<keyword evidence="5" id="KW-1185">Reference proteome</keyword>
<evidence type="ECO:0000256" key="2">
    <source>
        <dbReference type="ARBA" id="ARBA00012729"/>
    </source>
</evidence>
<dbReference type="SUPFAM" id="SSF51445">
    <property type="entry name" value="(Trans)glycosidases"/>
    <property type="match status" value="1"/>
</dbReference>
<dbReference type="PROSITE" id="PS51910">
    <property type="entry name" value="GH18_2"/>
    <property type="match status" value="1"/>
</dbReference>
<dbReference type="InterPro" id="IPR050314">
    <property type="entry name" value="Glycosyl_Hydrlase_18"/>
</dbReference>
<gene>
    <name evidence="4" type="ORF">UCREL1_5841</name>
</gene>
<proteinExistence type="inferred from homology"/>
<dbReference type="GO" id="GO:0006032">
    <property type="term" value="P:chitin catabolic process"/>
    <property type="evidence" value="ECO:0007669"/>
    <property type="project" value="TreeGrafter"/>
</dbReference>
<dbReference type="GO" id="GO:0005975">
    <property type="term" value="P:carbohydrate metabolic process"/>
    <property type="evidence" value="ECO:0007669"/>
    <property type="project" value="InterPro"/>
</dbReference>
<dbReference type="OrthoDB" id="73875at2759"/>
<dbReference type="InterPro" id="IPR017853">
    <property type="entry name" value="GH"/>
</dbReference>
<dbReference type="STRING" id="1287681.M7TBB4"/>
<dbReference type="InterPro" id="IPR001223">
    <property type="entry name" value="Glyco_hydro18_cat"/>
</dbReference>
<dbReference type="EC" id="3.2.1.14" evidence="2"/>
<dbReference type="PANTHER" id="PTHR11177">
    <property type="entry name" value="CHITINASE"/>
    <property type="match status" value="1"/>
</dbReference>
<evidence type="ECO:0000313" key="4">
    <source>
        <dbReference type="EMBL" id="EMR67156.1"/>
    </source>
</evidence>
<dbReference type="eggNOG" id="KOG2806">
    <property type="taxonomic scope" value="Eukaryota"/>
</dbReference>
<protein>
    <recommendedName>
        <fullName evidence="2">chitinase</fullName>
        <ecNumber evidence="2">3.2.1.14</ecNumber>
    </recommendedName>
</protein>
<dbReference type="GO" id="GO:0008843">
    <property type="term" value="F:endochitinase activity"/>
    <property type="evidence" value="ECO:0007669"/>
    <property type="project" value="UniProtKB-EC"/>
</dbReference>
<organism evidence="4 5">
    <name type="scientific">Eutypa lata (strain UCR-EL1)</name>
    <name type="common">Grapevine dieback disease fungus</name>
    <name type="synonym">Eutypa armeniacae</name>
    <dbReference type="NCBI Taxonomy" id="1287681"/>
    <lineage>
        <taxon>Eukaryota</taxon>
        <taxon>Fungi</taxon>
        <taxon>Dikarya</taxon>
        <taxon>Ascomycota</taxon>
        <taxon>Pezizomycotina</taxon>
        <taxon>Sordariomycetes</taxon>
        <taxon>Xylariomycetidae</taxon>
        <taxon>Xylariales</taxon>
        <taxon>Diatrypaceae</taxon>
        <taxon>Eutypa</taxon>
    </lineage>
</organism>
<dbReference type="Gene3D" id="3.20.20.80">
    <property type="entry name" value="Glycosidases"/>
    <property type="match status" value="1"/>
</dbReference>
<dbReference type="GO" id="GO:0008061">
    <property type="term" value="F:chitin binding"/>
    <property type="evidence" value="ECO:0007669"/>
    <property type="project" value="InterPro"/>
</dbReference>
<sequence>MVTTNLLRNTLTAALAVIPFAGATVPLRKVMYYDDGHPTLPDSSALKGITHVVLSFADPAYLLNGTTEPHFPFRNISDFRGQFDAGTKFGAAIGGWEKSPGFHNVTDQNMQEFIKNTQTLVGGHGLDFIDIDWEYPGGGGIDYKTENPDQKNRELQLFPELLKGLKAMLGDKELSIAVAGKLEDIDIYNSEYKKDVWDAVDFVNVMTYDLMNRRDTTTTHSSSVTAAKASILKYINELGLPAEKINLGFPLYAKFFELAPGSNCTGPLDCPIMPAEAANGSDTHTSDYVSFETYNLVNQPITEIGLDMVASFQKATAHGIYDEAEGAMWYIDTIGDRKFFWSWDSLQIIQRKITEIVQEEQLGGVMGWAVGHNSDGPLTKAITAASR</sequence>
<reference evidence="5" key="1">
    <citation type="journal article" date="2013" name="Genome Announc.">
        <title>Draft genome sequence of the grapevine dieback fungus Eutypa lata UCR-EL1.</title>
        <authorList>
            <person name="Blanco-Ulate B."/>
            <person name="Rolshausen P.E."/>
            <person name="Cantu D."/>
        </authorList>
    </citation>
    <scope>NUCLEOTIDE SEQUENCE [LARGE SCALE GENOMIC DNA]</scope>
    <source>
        <strain evidence="5">UCR-EL1</strain>
    </source>
</reference>
<dbReference type="HOGENOM" id="CLU_031465_2_0_1"/>
<dbReference type="KEGG" id="ela:UCREL1_5841"/>
<dbReference type="SMART" id="SM00636">
    <property type="entry name" value="Glyco_18"/>
    <property type="match status" value="1"/>
</dbReference>
<dbReference type="Gene3D" id="3.10.50.10">
    <property type="match status" value="1"/>
</dbReference>
<name>M7TBB4_EUTLA</name>
<comment type="similarity">
    <text evidence="1">Belongs to the glycosyl hydrolase 18 family. Chitinase class V subfamily.</text>
</comment>
<dbReference type="InterPro" id="IPR029070">
    <property type="entry name" value="Chitinase_insertion_sf"/>
</dbReference>
<feature type="domain" description="GH18" evidence="3">
    <location>
        <begin position="27"/>
        <end position="387"/>
    </location>
</feature>
<dbReference type="Proteomes" id="UP000012174">
    <property type="component" value="Unassembled WGS sequence"/>
</dbReference>
<dbReference type="GO" id="GO:0005576">
    <property type="term" value="C:extracellular region"/>
    <property type="evidence" value="ECO:0007669"/>
    <property type="project" value="TreeGrafter"/>
</dbReference>
<evidence type="ECO:0000256" key="1">
    <source>
        <dbReference type="ARBA" id="ARBA00008682"/>
    </source>
</evidence>
<dbReference type="PANTHER" id="PTHR11177:SF337">
    <property type="entry name" value="CHITINASE"/>
    <property type="match status" value="1"/>
</dbReference>
<dbReference type="Pfam" id="PF00704">
    <property type="entry name" value="Glyco_hydro_18"/>
    <property type="match status" value="1"/>
</dbReference>
<evidence type="ECO:0000313" key="5">
    <source>
        <dbReference type="Proteomes" id="UP000012174"/>
    </source>
</evidence>
<accession>M7TBB4</accession>
<evidence type="ECO:0000259" key="3">
    <source>
        <dbReference type="PROSITE" id="PS51910"/>
    </source>
</evidence>
<dbReference type="EMBL" id="KB706502">
    <property type="protein sequence ID" value="EMR67156.1"/>
    <property type="molecule type" value="Genomic_DNA"/>
</dbReference>
<dbReference type="AlphaFoldDB" id="M7TBB4"/>
<dbReference type="InterPro" id="IPR011583">
    <property type="entry name" value="Chitinase_II/V-like_cat"/>
</dbReference>